<reference evidence="1 2" key="1">
    <citation type="submission" date="2016-12" db="EMBL/GenBank/DDBJ databases">
        <title>Domibacillus sp. SAB 38T whole genome sequencing.</title>
        <authorList>
            <person name="Verma A."/>
            <person name="Ojha A.K."/>
            <person name="Krishnamurthi S."/>
        </authorList>
    </citation>
    <scope>NUCLEOTIDE SEQUENCE [LARGE SCALE GENOMIC DNA]</scope>
    <source>
        <strain evidence="1 2">SAB 38</strain>
    </source>
</reference>
<dbReference type="Proteomes" id="UP000188613">
    <property type="component" value="Unassembled WGS sequence"/>
</dbReference>
<dbReference type="InterPro" id="IPR007833">
    <property type="entry name" value="Capsule_polysaccharide_synth"/>
</dbReference>
<sequence>MKILINISNSEDYGFFQRFYEEFYKKNIEIEYLANNLFIYLFLKIKREKIYLIKKDTYERFDEVSFSELTKRLTHEEAEWVYGSFKKFMEKQYKKRKWDLVIIPSGRLINQIAISDVAEKYNIKTLYVGYGNIPDRTFVDPQGTDKQSSLFSNINILNNYQVTEKEYNSWREEYLTKKFKSHKIGQARNLDAKVKIKKFIQINFCYLERIFGIAAENSYHFSDMKTFKKVEYQADTFDYKEEFIFFPMQVSTDAQIILNYNKKNILDGLKEAIRISKEKRKRLVIKMHPAEINQDVICEVLKLKEKENIIISSNNTFELIKKSSEVITINSTVGLESRIVGKKVTFLGDSIYKNMNNQQMKNYIMSYLLHMEYFSSGKISRKTYEEFINRAGMGKKYIKYKV</sequence>
<evidence type="ECO:0000313" key="1">
    <source>
        <dbReference type="EMBL" id="OMP66117.1"/>
    </source>
</evidence>
<dbReference type="RefSeq" id="WP_076767337.1">
    <property type="nucleotide sequence ID" value="NZ_MSFI01000025.1"/>
</dbReference>
<dbReference type="Pfam" id="PF05159">
    <property type="entry name" value="Capsule_synth"/>
    <property type="match status" value="1"/>
</dbReference>
<dbReference type="OrthoDB" id="9794206at2"/>
<dbReference type="GO" id="GO:0015774">
    <property type="term" value="P:polysaccharide transport"/>
    <property type="evidence" value="ECO:0007669"/>
    <property type="project" value="InterPro"/>
</dbReference>
<dbReference type="EMBL" id="MSFI01000025">
    <property type="protein sequence ID" value="OMP66117.1"/>
    <property type="molecule type" value="Genomic_DNA"/>
</dbReference>
<name>A0A1V2A5A8_9BACI</name>
<protein>
    <recommendedName>
        <fullName evidence="3">Capsular biosynthesis protein</fullName>
    </recommendedName>
</protein>
<proteinExistence type="predicted"/>
<organism evidence="1 2">
    <name type="scientific">Domibacillus epiphyticus</name>
    <dbReference type="NCBI Taxonomy" id="1714355"/>
    <lineage>
        <taxon>Bacteria</taxon>
        <taxon>Bacillati</taxon>
        <taxon>Bacillota</taxon>
        <taxon>Bacilli</taxon>
        <taxon>Bacillales</taxon>
        <taxon>Bacillaceae</taxon>
        <taxon>Domibacillus</taxon>
    </lineage>
</organism>
<comment type="caution">
    <text evidence="1">The sequence shown here is derived from an EMBL/GenBank/DDBJ whole genome shotgun (WGS) entry which is preliminary data.</text>
</comment>
<keyword evidence="2" id="KW-1185">Reference proteome</keyword>
<evidence type="ECO:0008006" key="3">
    <source>
        <dbReference type="Google" id="ProtNLM"/>
    </source>
</evidence>
<dbReference type="AlphaFoldDB" id="A0A1V2A5A8"/>
<accession>A0A1V2A5A8</accession>
<gene>
    <name evidence="1" type="ORF">BTO28_14020</name>
</gene>
<dbReference type="GO" id="GO:0000271">
    <property type="term" value="P:polysaccharide biosynthetic process"/>
    <property type="evidence" value="ECO:0007669"/>
    <property type="project" value="InterPro"/>
</dbReference>
<dbReference type="STRING" id="1714355.BTO28_14020"/>
<evidence type="ECO:0000313" key="2">
    <source>
        <dbReference type="Proteomes" id="UP000188613"/>
    </source>
</evidence>